<dbReference type="GO" id="GO:0030286">
    <property type="term" value="C:dynein complex"/>
    <property type="evidence" value="ECO:0007669"/>
    <property type="project" value="InterPro"/>
</dbReference>
<dbReference type="Gene3D" id="3.40.50.300">
    <property type="entry name" value="P-loop containing nucleotide triphosphate hydrolases"/>
    <property type="match status" value="1"/>
</dbReference>
<keyword evidence="3" id="KW-1185">Reference proteome</keyword>
<evidence type="ECO:0000313" key="3">
    <source>
        <dbReference type="Proteomes" id="UP000288216"/>
    </source>
</evidence>
<feature type="domain" description="Dynein heavy chain region D6 P-loop" evidence="1">
    <location>
        <begin position="308"/>
        <end position="370"/>
    </location>
</feature>
<gene>
    <name evidence="2" type="ORF">scyTo_0024566</name>
</gene>
<dbReference type="GO" id="GO:0007018">
    <property type="term" value="P:microtubule-based movement"/>
    <property type="evidence" value="ECO:0007669"/>
    <property type="project" value="InterPro"/>
</dbReference>
<sequence length="371" mass="42898">EDLMDKVIQTATSLLNDNSIQAAALESQEAKEKIRGHLSILSTDRKNASVVTEDPFVVISKVGSEMYWALIHISRLNPLYYFSKTYFMKVVRQVLASRNLKVRPSGSGTSTDHFVHLMNYLISNIYNYFRWCLFVKHARLYRFLVVIGYMKLMNTVTQVEWELFLRGTHDLNFDALEKDTCVLRPAWVSEEIWNSCAVLELLPAFRNIRSSLAQQASQWREYFGLSSTVISAAPSCEFSHLTIFQKAILWRLFRPQKLSVIMNDIVSCELGGTLIRDLRFTLSSLFNYILQNTFVMFLIPADSVALSTHPIYWIEQMAREHQMQNNVHIICLGSNDQTAMIVHELRKAISRGKWLVLNNCHLLEHWDTHLV</sequence>
<name>A0A401QF02_SCYTO</name>
<dbReference type="InterPro" id="IPR004273">
    <property type="entry name" value="Dynein_heavy_D6_P-loop"/>
</dbReference>
<dbReference type="InterPro" id="IPR026983">
    <property type="entry name" value="DHC"/>
</dbReference>
<feature type="non-terminal residue" evidence="2">
    <location>
        <position position="1"/>
    </location>
</feature>
<comment type="caution">
    <text evidence="2">The sequence shown here is derived from an EMBL/GenBank/DDBJ whole genome shotgun (WGS) entry which is preliminary data.</text>
</comment>
<dbReference type="InterPro" id="IPR027417">
    <property type="entry name" value="P-loop_NTPase"/>
</dbReference>
<accession>A0A401QF02</accession>
<dbReference type="OMA" id="WALIHIS"/>
<dbReference type="AlphaFoldDB" id="A0A401QF02"/>
<dbReference type="STRING" id="75743.A0A401QF02"/>
<proteinExistence type="predicted"/>
<organism evidence="2 3">
    <name type="scientific">Scyliorhinus torazame</name>
    <name type="common">Cloudy catshark</name>
    <name type="synonym">Catulus torazame</name>
    <dbReference type="NCBI Taxonomy" id="75743"/>
    <lineage>
        <taxon>Eukaryota</taxon>
        <taxon>Metazoa</taxon>
        <taxon>Chordata</taxon>
        <taxon>Craniata</taxon>
        <taxon>Vertebrata</taxon>
        <taxon>Chondrichthyes</taxon>
        <taxon>Elasmobranchii</taxon>
        <taxon>Galeomorphii</taxon>
        <taxon>Galeoidea</taxon>
        <taxon>Carcharhiniformes</taxon>
        <taxon>Scyliorhinidae</taxon>
        <taxon>Scyliorhinus</taxon>
    </lineage>
</organism>
<dbReference type="EMBL" id="BFAA01050067">
    <property type="protein sequence ID" value="GCB83956.1"/>
    <property type="molecule type" value="Genomic_DNA"/>
</dbReference>
<dbReference type="GO" id="GO:0045505">
    <property type="term" value="F:dynein intermediate chain binding"/>
    <property type="evidence" value="ECO:0007669"/>
    <property type="project" value="InterPro"/>
</dbReference>
<dbReference type="GO" id="GO:0008569">
    <property type="term" value="F:minus-end-directed microtubule motor activity"/>
    <property type="evidence" value="ECO:0007669"/>
    <property type="project" value="InterPro"/>
</dbReference>
<evidence type="ECO:0000259" key="1">
    <source>
        <dbReference type="Pfam" id="PF03028"/>
    </source>
</evidence>
<dbReference type="Pfam" id="PF03028">
    <property type="entry name" value="Dynein_heavy"/>
    <property type="match status" value="1"/>
</dbReference>
<dbReference type="Gene3D" id="1.10.8.1220">
    <property type="match status" value="1"/>
</dbReference>
<dbReference type="Proteomes" id="UP000288216">
    <property type="component" value="Unassembled WGS sequence"/>
</dbReference>
<dbReference type="PANTHER" id="PTHR45703">
    <property type="entry name" value="DYNEIN HEAVY CHAIN"/>
    <property type="match status" value="1"/>
</dbReference>
<evidence type="ECO:0000313" key="2">
    <source>
        <dbReference type="EMBL" id="GCB83956.1"/>
    </source>
</evidence>
<protein>
    <recommendedName>
        <fullName evidence="1">Dynein heavy chain region D6 P-loop domain-containing protein</fullName>
    </recommendedName>
</protein>
<dbReference type="OrthoDB" id="5986589at2759"/>
<dbReference type="GO" id="GO:0051959">
    <property type="term" value="F:dynein light intermediate chain binding"/>
    <property type="evidence" value="ECO:0007669"/>
    <property type="project" value="InterPro"/>
</dbReference>
<dbReference type="PANTHER" id="PTHR45703:SF36">
    <property type="entry name" value="DYNEIN HEAVY CHAIN, CYTOPLASMIC"/>
    <property type="match status" value="1"/>
</dbReference>
<feature type="non-terminal residue" evidence="2">
    <location>
        <position position="371"/>
    </location>
</feature>
<reference evidence="2 3" key="1">
    <citation type="journal article" date="2018" name="Nat. Ecol. Evol.">
        <title>Shark genomes provide insights into elasmobranch evolution and the origin of vertebrates.</title>
        <authorList>
            <person name="Hara Y"/>
            <person name="Yamaguchi K"/>
            <person name="Onimaru K"/>
            <person name="Kadota M"/>
            <person name="Koyanagi M"/>
            <person name="Keeley SD"/>
            <person name="Tatsumi K"/>
            <person name="Tanaka K"/>
            <person name="Motone F"/>
            <person name="Kageyama Y"/>
            <person name="Nozu R"/>
            <person name="Adachi N"/>
            <person name="Nishimura O"/>
            <person name="Nakagawa R"/>
            <person name="Tanegashima C"/>
            <person name="Kiyatake I"/>
            <person name="Matsumoto R"/>
            <person name="Murakumo K"/>
            <person name="Nishida K"/>
            <person name="Terakita A"/>
            <person name="Kuratani S"/>
            <person name="Sato K"/>
            <person name="Hyodo S Kuraku.S."/>
        </authorList>
    </citation>
    <scope>NUCLEOTIDE SEQUENCE [LARGE SCALE GENOMIC DNA]</scope>
</reference>